<reference evidence="2 3" key="1">
    <citation type="submission" date="2020-08" db="EMBL/GenBank/DDBJ databases">
        <title>The Agave Microbiome: Exploring the role of microbial communities in plant adaptations to desert environments.</title>
        <authorList>
            <person name="Partida-Martinez L.P."/>
        </authorList>
    </citation>
    <scope>NUCLEOTIDE SEQUENCE [LARGE SCALE GENOMIC DNA]</scope>
    <source>
        <strain evidence="2 3">AS2.23</strain>
    </source>
</reference>
<organism evidence="2 3">
    <name type="scientific">Kineococcus radiotolerans</name>
    <dbReference type="NCBI Taxonomy" id="131568"/>
    <lineage>
        <taxon>Bacteria</taxon>
        <taxon>Bacillati</taxon>
        <taxon>Actinomycetota</taxon>
        <taxon>Actinomycetes</taxon>
        <taxon>Kineosporiales</taxon>
        <taxon>Kineosporiaceae</taxon>
        <taxon>Kineococcus</taxon>
    </lineage>
</organism>
<feature type="transmembrane region" description="Helical" evidence="1">
    <location>
        <begin position="94"/>
        <end position="118"/>
    </location>
</feature>
<evidence type="ECO:0000256" key="1">
    <source>
        <dbReference type="SAM" id="Phobius"/>
    </source>
</evidence>
<keyword evidence="1" id="KW-0472">Membrane</keyword>
<evidence type="ECO:0000313" key="3">
    <source>
        <dbReference type="Proteomes" id="UP000533269"/>
    </source>
</evidence>
<name>A0A7W4TMJ3_KINRA</name>
<gene>
    <name evidence="2" type="ORF">FHR75_002015</name>
</gene>
<dbReference type="RefSeq" id="WP_012085535.1">
    <property type="nucleotide sequence ID" value="NZ_JACHVY010000001.1"/>
</dbReference>
<sequence length="120" mass="12476">MSGLLVAVVCVLALIVGAWAVAVVARDRRVGRPLLVGVGVLELAVLALVADGVAELVTGPRPVELATSIAYLVVAPLVLPAATFWTLADRSRPSPLVLVVACFAAMVVAYRAFLLFAVTR</sequence>
<proteinExistence type="predicted"/>
<protein>
    <recommendedName>
        <fullName evidence="4">Integral membrane protein</fullName>
    </recommendedName>
</protein>
<dbReference type="EMBL" id="JACHVY010000001">
    <property type="protein sequence ID" value="MBB2901227.1"/>
    <property type="molecule type" value="Genomic_DNA"/>
</dbReference>
<feature type="transmembrane region" description="Helical" evidence="1">
    <location>
        <begin position="69"/>
        <end position="88"/>
    </location>
</feature>
<dbReference type="AlphaFoldDB" id="A0A7W4TMJ3"/>
<feature type="transmembrane region" description="Helical" evidence="1">
    <location>
        <begin position="36"/>
        <end position="57"/>
    </location>
</feature>
<evidence type="ECO:0008006" key="4">
    <source>
        <dbReference type="Google" id="ProtNLM"/>
    </source>
</evidence>
<keyword evidence="1" id="KW-0812">Transmembrane</keyword>
<reference evidence="2 3" key="2">
    <citation type="submission" date="2020-08" db="EMBL/GenBank/DDBJ databases">
        <authorList>
            <person name="Partida-Martinez L."/>
            <person name="Huntemann M."/>
            <person name="Clum A."/>
            <person name="Wang J."/>
            <person name="Palaniappan K."/>
            <person name="Ritter S."/>
            <person name="Chen I.-M."/>
            <person name="Stamatis D."/>
            <person name="Reddy T."/>
            <person name="O'Malley R."/>
            <person name="Daum C."/>
            <person name="Shapiro N."/>
            <person name="Ivanova N."/>
            <person name="Kyrpides N."/>
            <person name="Woyke T."/>
        </authorList>
    </citation>
    <scope>NUCLEOTIDE SEQUENCE [LARGE SCALE GENOMIC DNA]</scope>
    <source>
        <strain evidence="2 3">AS2.23</strain>
    </source>
</reference>
<evidence type="ECO:0000313" key="2">
    <source>
        <dbReference type="EMBL" id="MBB2901227.1"/>
    </source>
</evidence>
<accession>A0A7W4TMJ3</accession>
<dbReference type="Proteomes" id="UP000533269">
    <property type="component" value="Unassembled WGS sequence"/>
</dbReference>
<comment type="caution">
    <text evidence="2">The sequence shown here is derived from an EMBL/GenBank/DDBJ whole genome shotgun (WGS) entry which is preliminary data.</text>
</comment>
<keyword evidence="1" id="KW-1133">Transmembrane helix</keyword>